<dbReference type="InterPro" id="IPR007527">
    <property type="entry name" value="Znf_SWIM"/>
</dbReference>
<keyword evidence="2" id="KW-0862">Zinc</keyword>
<dbReference type="InterPro" id="IPR049730">
    <property type="entry name" value="SNF2/RAD54-like_C"/>
</dbReference>
<dbReference type="RefSeq" id="WP_319831708.1">
    <property type="nucleotide sequence ID" value="NZ_CP138858.1"/>
</dbReference>
<dbReference type="EC" id="3.6.4.-" evidence="6"/>
<evidence type="ECO:0000259" key="5">
    <source>
        <dbReference type="PROSITE" id="PS51194"/>
    </source>
</evidence>
<dbReference type="PROSITE" id="PS51192">
    <property type="entry name" value="HELICASE_ATP_BIND_1"/>
    <property type="match status" value="1"/>
</dbReference>
<dbReference type="EMBL" id="CP138858">
    <property type="protein sequence ID" value="WPJ94797.1"/>
    <property type="molecule type" value="Genomic_DNA"/>
</dbReference>
<keyword evidence="2" id="KW-0479">Metal-binding</keyword>
<evidence type="ECO:0000256" key="1">
    <source>
        <dbReference type="ARBA" id="ARBA00022801"/>
    </source>
</evidence>
<sequence length="907" mass="101912">MATKPAKQRTLHDHLSRLNLKRVEKLLGADAKSLLANCRQYQIEIPQQAKLTAKRLQVRFFKVINGKRNAVVTISLSEHKRKRLKIDCTPCPQSDTLIAAVLHLVLDNKLELGLSIPPGEEPPWELLDDEALTLYAITQREKRAKDERMKIESHDPSTPWADYSILNYQSGKSYHAALRSFEPNNAYCSCQDFKTNLLGTCKHLIKLQAHIQRKFKKADLETPHVQKEFAVALTYGNELTPRLLRPANSQLPQRLLAKLRAYDALTDKAAPEMLRRLLDLVRELEAAEQPVRIYPDAERWIEEQLIRSHLKTKTASIRENPDAHPLRTRLLKAELLPYQLDGIAFAAGAGRAILADDMGLGKTIQGIGVAALLKEEANIERVLVICPASLKAQWQAEIAKFSDLGSTQVLGTAAERAAQYANSGFFTICNYEQVMRDILHIESQNWDLIILDEGQRIKNWEAKTSRVVKGLRSPFALVLSGTPMENRLDELYSVVEFIDDRRLGPAYRFFSKHRVVNTDGKVTGFRKLDELRAHIEPIILRRTRDSVLGQLPPRSTQFIRIPPTDEQAELHAHHMQTVASITRKSYLTEMDFMRLQKALLMCRMTADSTTLVDKQRPGYSSKLEKLGELIQQLCAEPGRKVVLFSEWTQMLDLIEEQLQSCKAGFVRLDGKVPQKKRQQLVKTFQTDPDCRFIIMTNAGSTGLNLQAADTVINVDLPWNPAVLEQRIARAHRMGQKRPVQVYILVTDETIEENLLATLSAKKELATAAVDMDSELNEVALECGIEELKRRLEILIGAEGDAPIDESQRAEAAAQDAARKEQLALSGGQLFSAVFAFLNDALPAPQTDPSEQQTALQRQFTEGLEQCTERDAEGRPSLRITLPDDASLQALAAGFAKFAALAQAPEVK</sequence>
<gene>
    <name evidence="6" type="ORF">SH580_15295</name>
</gene>
<protein>
    <submittedName>
        <fullName evidence="6">DEAD/DEAH box helicase</fullName>
        <ecNumber evidence="6">3.6.4.-</ecNumber>
    </submittedName>
</protein>
<feature type="domain" description="SWIM-type" evidence="3">
    <location>
        <begin position="174"/>
        <end position="212"/>
    </location>
</feature>
<name>A0ABZ0RGW9_9BACT</name>
<dbReference type="CDD" id="cd18793">
    <property type="entry name" value="SF2_C_SNF"/>
    <property type="match status" value="1"/>
</dbReference>
<dbReference type="Pfam" id="PF00271">
    <property type="entry name" value="Helicase_C"/>
    <property type="match status" value="1"/>
</dbReference>
<dbReference type="SMART" id="SM00490">
    <property type="entry name" value="HELICc"/>
    <property type="match status" value="1"/>
</dbReference>
<dbReference type="SUPFAM" id="SSF52540">
    <property type="entry name" value="P-loop containing nucleoside triphosphate hydrolases"/>
    <property type="match status" value="2"/>
</dbReference>
<proteinExistence type="predicted"/>
<dbReference type="GO" id="GO:0016787">
    <property type="term" value="F:hydrolase activity"/>
    <property type="evidence" value="ECO:0007669"/>
    <property type="project" value="UniProtKB-KW"/>
</dbReference>
<keyword evidence="1 6" id="KW-0378">Hydrolase</keyword>
<keyword evidence="7" id="KW-1185">Reference proteome</keyword>
<dbReference type="Gene3D" id="3.40.50.300">
    <property type="entry name" value="P-loop containing nucleotide triphosphate hydrolases"/>
    <property type="match status" value="1"/>
</dbReference>
<dbReference type="InterPro" id="IPR000330">
    <property type="entry name" value="SNF2_N"/>
</dbReference>
<reference evidence="6 7" key="1">
    <citation type="submission" date="2023-11" db="EMBL/GenBank/DDBJ databases">
        <title>Coraliomargarita sp. nov., isolated from marine algae.</title>
        <authorList>
            <person name="Lee J.K."/>
            <person name="Baek J.H."/>
            <person name="Kim J.M."/>
            <person name="Choi D.G."/>
            <person name="Jeon C.O."/>
        </authorList>
    </citation>
    <scope>NUCLEOTIDE SEQUENCE [LARGE SCALE GENOMIC DNA]</scope>
    <source>
        <strain evidence="6 7">J2-16</strain>
    </source>
</reference>
<dbReference type="PROSITE" id="PS51194">
    <property type="entry name" value="HELICASE_CTER"/>
    <property type="match status" value="1"/>
</dbReference>
<dbReference type="Gene3D" id="3.40.50.10810">
    <property type="entry name" value="Tandem AAA-ATPase domain"/>
    <property type="match status" value="1"/>
</dbReference>
<keyword evidence="6" id="KW-0547">Nucleotide-binding</keyword>
<dbReference type="InterPro" id="IPR001650">
    <property type="entry name" value="Helicase_C-like"/>
</dbReference>
<evidence type="ECO:0000256" key="2">
    <source>
        <dbReference type="PROSITE-ProRule" id="PRU00325"/>
    </source>
</evidence>
<dbReference type="InterPro" id="IPR038718">
    <property type="entry name" value="SNF2-like_sf"/>
</dbReference>
<keyword evidence="2" id="KW-0863">Zinc-finger</keyword>
<evidence type="ECO:0000259" key="4">
    <source>
        <dbReference type="PROSITE" id="PS51192"/>
    </source>
</evidence>
<dbReference type="PANTHER" id="PTHR10799">
    <property type="entry name" value="SNF2/RAD54 HELICASE FAMILY"/>
    <property type="match status" value="1"/>
</dbReference>
<feature type="domain" description="Helicase C-terminal" evidence="5">
    <location>
        <begin position="622"/>
        <end position="779"/>
    </location>
</feature>
<dbReference type="InterPro" id="IPR014001">
    <property type="entry name" value="Helicase_ATP-bd"/>
</dbReference>
<evidence type="ECO:0000313" key="6">
    <source>
        <dbReference type="EMBL" id="WPJ94797.1"/>
    </source>
</evidence>
<keyword evidence="6" id="KW-0067">ATP-binding</keyword>
<dbReference type="InterPro" id="IPR027417">
    <property type="entry name" value="P-loop_NTPase"/>
</dbReference>
<dbReference type="SMART" id="SM00487">
    <property type="entry name" value="DEXDc"/>
    <property type="match status" value="1"/>
</dbReference>
<dbReference type="CDD" id="cd17919">
    <property type="entry name" value="DEXHc_Snf"/>
    <property type="match status" value="1"/>
</dbReference>
<dbReference type="PROSITE" id="PS50966">
    <property type="entry name" value="ZF_SWIM"/>
    <property type="match status" value="1"/>
</dbReference>
<keyword evidence="6" id="KW-0347">Helicase</keyword>
<dbReference type="GO" id="GO:0004386">
    <property type="term" value="F:helicase activity"/>
    <property type="evidence" value="ECO:0007669"/>
    <property type="project" value="UniProtKB-KW"/>
</dbReference>
<dbReference type="Proteomes" id="UP001324993">
    <property type="component" value="Chromosome"/>
</dbReference>
<organism evidence="6 7">
    <name type="scientific">Coraliomargarita algicola</name>
    <dbReference type="NCBI Taxonomy" id="3092156"/>
    <lineage>
        <taxon>Bacteria</taxon>
        <taxon>Pseudomonadati</taxon>
        <taxon>Verrucomicrobiota</taxon>
        <taxon>Opitutia</taxon>
        <taxon>Puniceicoccales</taxon>
        <taxon>Coraliomargaritaceae</taxon>
        <taxon>Coraliomargarita</taxon>
    </lineage>
</organism>
<feature type="domain" description="Helicase ATP-binding" evidence="4">
    <location>
        <begin position="343"/>
        <end position="501"/>
    </location>
</feature>
<accession>A0ABZ0RGW9</accession>
<dbReference type="Pfam" id="PF00176">
    <property type="entry name" value="SNF2-rel_dom"/>
    <property type="match status" value="1"/>
</dbReference>
<evidence type="ECO:0000313" key="7">
    <source>
        <dbReference type="Proteomes" id="UP001324993"/>
    </source>
</evidence>
<evidence type="ECO:0000259" key="3">
    <source>
        <dbReference type="PROSITE" id="PS50966"/>
    </source>
</evidence>